<name>A0A6J6JKT1_9ZZZZ</name>
<reference evidence="3" key="1">
    <citation type="submission" date="2020-05" db="EMBL/GenBank/DDBJ databases">
        <authorList>
            <person name="Chiriac C."/>
            <person name="Salcher M."/>
            <person name="Ghai R."/>
            <person name="Kavagutti S V."/>
        </authorList>
    </citation>
    <scope>NUCLEOTIDE SEQUENCE</scope>
</reference>
<dbReference type="InterPro" id="IPR028974">
    <property type="entry name" value="TSP_type-3_rpt"/>
</dbReference>
<dbReference type="GO" id="GO:0005509">
    <property type="term" value="F:calcium ion binding"/>
    <property type="evidence" value="ECO:0007669"/>
    <property type="project" value="InterPro"/>
</dbReference>
<accession>A0A6J6JKT1</accession>
<feature type="transmembrane region" description="Helical" evidence="2">
    <location>
        <begin position="32"/>
        <end position="55"/>
    </location>
</feature>
<keyword evidence="2" id="KW-1133">Transmembrane helix</keyword>
<evidence type="ECO:0000256" key="2">
    <source>
        <dbReference type="SAM" id="Phobius"/>
    </source>
</evidence>
<keyword evidence="2" id="KW-0472">Membrane</keyword>
<feature type="region of interest" description="Disordered" evidence="1">
    <location>
        <begin position="104"/>
        <end position="143"/>
    </location>
</feature>
<organism evidence="3">
    <name type="scientific">freshwater metagenome</name>
    <dbReference type="NCBI Taxonomy" id="449393"/>
    <lineage>
        <taxon>unclassified sequences</taxon>
        <taxon>metagenomes</taxon>
        <taxon>ecological metagenomes</taxon>
    </lineage>
</organism>
<gene>
    <name evidence="3" type="ORF">UFOPK2044_00736</name>
    <name evidence="4" type="ORF">UFOPK2165_00672</name>
</gene>
<evidence type="ECO:0000313" key="4">
    <source>
        <dbReference type="EMBL" id="CAB4646929.1"/>
    </source>
</evidence>
<feature type="region of interest" description="Disordered" evidence="1">
    <location>
        <begin position="1"/>
        <end position="25"/>
    </location>
</feature>
<sequence length="180" mass="19011">MSPKARKKNPPASQPSTYIEPKRKLTSREKTIKTGAILIVVALVMSLLAGALSFAPTTPAGAVEIKSVQIMQETPKLIDTDGDGIPNNEDPDIDGDGIVNGLDEDIDGDGAANLSDGDPAETNGFDGPNPIKPGPETLPDLTQNTPTTWAFFGLLAMAAFATGFIVKRLINRAKRAQKNT</sequence>
<feature type="transmembrane region" description="Helical" evidence="2">
    <location>
        <begin position="149"/>
        <end position="170"/>
    </location>
</feature>
<evidence type="ECO:0000313" key="3">
    <source>
        <dbReference type="EMBL" id="CAB4637105.1"/>
    </source>
</evidence>
<dbReference type="EMBL" id="CAEZVO010000107">
    <property type="protein sequence ID" value="CAB4637105.1"/>
    <property type="molecule type" value="Genomic_DNA"/>
</dbReference>
<evidence type="ECO:0000256" key="1">
    <source>
        <dbReference type="SAM" id="MobiDB-lite"/>
    </source>
</evidence>
<keyword evidence="2" id="KW-0812">Transmembrane</keyword>
<protein>
    <submittedName>
        <fullName evidence="3">Unannotated protein</fullName>
    </submittedName>
</protein>
<proteinExistence type="predicted"/>
<dbReference type="SUPFAM" id="SSF103647">
    <property type="entry name" value="TSP type-3 repeat"/>
    <property type="match status" value="1"/>
</dbReference>
<dbReference type="EMBL" id="CAEZWA010000114">
    <property type="protein sequence ID" value="CAB4646929.1"/>
    <property type="molecule type" value="Genomic_DNA"/>
</dbReference>
<dbReference type="AlphaFoldDB" id="A0A6J6JKT1"/>